<evidence type="ECO:0000313" key="3">
    <source>
        <dbReference type="Proteomes" id="UP001596405"/>
    </source>
</evidence>
<feature type="transmembrane region" description="Helical" evidence="1">
    <location>
        <begin position="12"/>
        <end position="33"/>
    </location>
</feature>
<comment type="caution">
    <text evidence="2">The sequence shown here is derived from an EMBL/GenBank/DDBJ whole genome shotgun (WGS) entry which is preliminary data.</text>
</comment>
<gene>
    <name evidence="2" type="ORF">ACFQHR_09530</name>
</gene>
<accession>A0ABW2DNF5</accession>
<keyword evidence="1" id="KW-0472">Membrane</keyword>
<reference evidence="3" key="1">
    <citation type="journal article" date="2019" name="Int. J. Syst. Evol. Microbiol.">
        <title>The Global Catalogue of Microorganisms (GCM) 10K type strain sequencing project: providing services to taxonomists for standard genome sequencing and annotation.</title>
        <authorList>
            <consortium name="The Broad Institute Genomics Platform"/>
            <consortium name="The Broad Institute Genome Sequencing Center for Infectious Disease"/>
            <person name="Wu L."/>
            <person name="Ma J."/>
        </authorList>
    </citation>
    <scope>NUCLEOTIDE SEQUENCE [LARGE SCALE GENOMIC DNA]</scope>
    <source>
        <strain evidence="3">CGMCC 4.7393</strain>
    </source>
</reference>
<dbReference type="RefSeq" id="WP_066624939.1">
    <property type="nucleotide sequence ID" value="NZ_JBHSYQ010000003.1"/>
</dbReference>
<dbReference type="Proteomes" id="UP001596405">
    <property type="component" value="Unassembled WGS sequence"/>
</dbReference>
<evidence type="ECO:0000256" key="1">
    <source>
        <dbReference type="SAM" id="Phobius"/>
    </source>
</evidence>
<proteinExistence type="predicted"/>
<name>A0ABW2DNF5_9BACT</name>
<organism evidence="2 3">
    <name type="scientific">Rufibacter roseus</name>
    <dbReference type="NCBI Taxonomy" id="1567108"/>
    <lineage>
        <taxon>Bacteria</taxon>
        <taxon>Pseudomonadati</taxon>
        <taxon>Bacteroidota</taxon>
        <taxon>Cytophagia</taxon>
        <taxon>Cytophagales</taxon>
        <taxon>Hymenobacteraceae</taxon>
        <taxon>Rufibacter</taxon>
    </lineage>
</organism>
<feature type="transmembrane region" description="Helical" evidence="1">
    <location>
        <begin position="67"/>
        <end position="87"/>
    </location>
</feature>
<dbReference type="InterPro" id="IPR021279">
    <property type="entry name" value="DUF2721"/>
</dbReference>
<keyword evidence="1" id="KW-0812">Transmembrane</keyword>
<protein>
    <submittedName>
        <fullName evidence="2">DUF2721 domain-containing protein</fullName>
    </submittedName>
</protein>
<sequence>MDITINTPALLFPALSLLLLAFTNRFMALASLIRNLKNIYKSTHNHLIFGQIQNLRIRLNLIRNMQAFGIASMFCCAFCMFTLYQGWQTAGKIIFGLALVLLMVSMVLSLWEIQISVKALELELSDLEQEEIGEKPIT</sequence>
<dbReference type="EMBL" id="JBHSYQ010000003">
    <property type="protein sequence ID" value="MFC6997868.1"/>
    <property type="molecule type" value="Genomic_DNA"/>
</dbReference>
<feature type="transmembrane region" description="Helical" evidence="1">
    <location>
        <begin position="93"/>
        <end position="111"/>
    </location>
</feature>
<dbReference type="Pfam" id="PF11026">
    <property type="entry name" value="DUF2721"/>
    <property type="match status" value="1"/>
</dbReference>
<evidence type="ECO:0000313" key="2">
    <source>
        <dbReference type="EMBL" id="MFC6997868.1"/>
    </source>
</evidence>
<keyword evidence="1" id="KW-1133">Transmembrane helix</keyword>
<keyword evidence="3" id="KW-1185">Reference proteome</keyword>